<name>A0A4S4EUT7_CAMSN</name>
<feature type="transmembrane region" description="Helical" evidence="3">
    <location>
        <begin position="361"/>
        <end position="384"/>
    </location>
</feature>
<evidence type="ECO:0000313" key="6">
    <source>
        <dbReference type="Proteomes" id="UP000306102"/>
    </source>
</evidence>
<dbReference type="GO" id="GO:0004197">
    <property type="term" value="F:cysteine-type endopeptidase activity"/>
    <property type="evidence" value="ECO:0007669"/>
    <property type="project" value="InterPro"/>
</dbReference>
<accession>A0A4S4EUT7</accession>
<evidence type="ECO:0000256" key="3">
    <source>
        <dbReference type="SAM" id="Phobius"/>
    </source>
</evidence>
<reference evidence="5 6" key="1">
    <citation type="journal article" date="2018" name="Proc. Natl. Acad. Sci. U.S.A.">
        <title>Draft genome sequence of Camellia sinensis var. sinensis provides insights into the evolution of the tea genome and tea quality.</title>
        <authorList>
            <person name="Wei C."/>
            <person name="Yang H."/>
            <person name="Wang S."/>
            <person name="Zhao J."/>
            <person name="Liu C."/>
            <person name="Gao L."/>
            <person name="Xia E."/>
            <person name="Lu Y."/>
            <person name="Tai Y."/>
            <person name="She G."/>
            <person name="Sun J."/>
            <person name="Cao H."/>
            <person name="Tong W."/>
            <person name="Gao Q."/>
            <person name="Li Y."/>
            <person name="Deng W."/>
            <person name="Jiang X."/>
            <person name="Wang W."/>
            <person name="Chen Q."/>
            <person name="Zhang S."/>
            <person name="Li H."/>
            <person name="Wu J."/>
            <person name="Wang P."/>
            <person name="Li P."/>
            <person name="Shi C."/>
            <person name="Zheng F."/>
            <person name="Jian J."/>
            <person name="Huang B."/>
            <person name="Shan D."/>
            <person name="Shi M."/>
            <person name="Fang C."/>
            <person name="Yue Y."/>
            <person name="Li F."/>
            <person name="Li D."/>
            <person name="Wei S."/>
            <person name="Han B."/>
            <person name="Jiang C."/>
            <person name="Yin Y."/>
            <person name="Xia T."/>
            <person name="Zhang Z."/>
            <person name="Bennetzen J.L."/>
            <person name="Zhao S."/>
            <person name="Wan X."/>
        </authorList>
    </citation>
    <scope>NUCLEOTIDE SEQUENCE [LARGE SCALE GENOMIC DNA]</scope>
    <source>
        <strain evidence="6">cv. Shuchazao</strain>
        <tissue evidence="5">Leaf</tissue>
    </source>
</reference>
<dbReference type="Gene3D" id="3.40.50.12660">
    <property type="match status" value="1"/>
</dbReference>
<feature type="domain" description="Peptidase C14 caspase" evidence="4">
    <location>
        <begin position="129"/>
        <end position="313"/>
    </location>
</feature>
<evidence type="ECO:0000259" key="4">
    <source>
        <dbReference type="Pfam" id="PF00656"/>
    </source>
</evidence>
<keyword evidence="6" id="KW-1185">Reference proteome</keyword>
<keyword evidence="3" id="KW-0812">Transmembrane</keyword>
<comment type="caution">
    <text evidence="5">The sequence shown here is derived from an EMBL/GenBank/DDBJ whole genome shotgun (WGS) entry which is preliminary data.</text>
</comment>
<comment type="similarity">
    <text evidence="1">Belongs to the peptidase C14B family.</text>
</comment>
<evidence type="ECO:0000256" key="2">
    <source>
        <dbReference type="SAM" id="MobiDB-lite"/>
    </source>
</evidence>
<dbReference type="EMBL" id="SDRB02001765">
    <property type="protein sequence ID" value="THG20699.1"/>
    <property type="molecule type" value="Genomic_DNA"/>
</dbReference>
<dbReference type="InterPro" id="IPR011600">
    <property type="entry name" value="Pept_C14_caspase"/>
</dbReference>
<organism evidence="5 6">
    <name type="scientific">Camellia sinensis var. sinensis</name>
    <name type="common">China tea</name>
    <dbReference type="NCBI Taxonomy" id="542762"/>
    <lineage>
        <taxon>Eukaryota</taxon>
        <taxon>Viridiplantae</taxon>
        <taxon>Streptophyta</taxon>
        <taxon>Embryophyta</taxon>
        <taxon>Tracheophyta</taxon>
        <taxon>Spermatophyta</taxon>
        <taxon>Magnoliopsida</taxon>
        <taxon>eudicotyledons</taxon>
        <taxon>Gunneridae</taxon>
        <taxon>Pentapetalae</taxon>
        <taxon>asterids</taxon>
        <taxon>Ericales</taxon>
        <taxon>Theaceae</taxon>
        <taxon>Camellia</taxon>
    </lineage>
</organism>
<gene>
    <name evidence="5" type="ORF">TEA_005806</name>
</gene>
<protein>
    <recommendedName>
        <fullName evidence="4">Peptidase C14 caspase domain-containing protein</fullName>
    </recommendedName>
</protein>
<keyword evidence="3" id="KW-1133">Transmembrane helix</keyword>
<dbReference type="InterPro" id="IPR050452">
    <property type="entry name" value="Metacaspase"/>
</dbReference>
<dbReference type="PANTHER" id="PTHR48104">
    <property type="entry name" value="METACASPASE-4"/>
    <property type="match status" value="1"/>
</dbReference>
<dbReference type="Proteomes" id="UP000306102">
    <property type="component" value="Unassembled WGS sequence"/>
</dbReference>
<dbReference type="GO" id="GO:0006508">
    <property type="term" value="P:proteolysis"/>
    <property type="evidence" value="ECO:0007669"/>
    <property type="project" value="InterPro"/>
</dbReference>
<evidence type="ECO:0000256" key="1">
    <source>
        <dbReference type="ARBA" id="ARBA00009005"/>
    </source>
</evidence>
<keyword evidence="3" id="KW-0472">Membrane</keyword>
<dbReference type="PANTHER" id="PTHR48104:SF17">
    <property type="entry name" value="METACASPASE-3"/>
    <property type="match status" value="1"/>
</dbReference>
<feature type="compositionally biased region" description="Polar residues" evidence="2">
    <location>
        <begin position="428"/>
        <end position="465"/>
    </location>
</feature>
<feature type="region of interest" description="Disordered" evidence="2">
    <location>
        <begin position="421"/>
        <end position="470"/>
    </location>
</feature>
<dbReference type="GO" id="GO:0005737">
    <property type="term" value="C:cytoplasm"/>
    <property type="evidence" value="ECO:0007669"/>
    <property type="project" value="TreeGrafter"/>
</dbReference>
<sequence>MARQRCNCGVLLAVPNGAQTFCCPVCYAIVVCSNNYGHVPPAASNNGYNVPVASNNNGYMVPAANNYNGIPNNYCPNYNRTDYGHNNQQPLWQLPQLLPLSVHGRRRAVLIGICYHGQKKSLKEEENDPYRIPTKRNIRMAMKWLVQGCQSGDSLVFHFSGHASQVPDLDGDEVDGYDEALCPVDYQTEGNILDDEINATIVRPLPHGAKLHAIIDSSFSGTILDLPFICRMNQQGYYAWEDHRVSTAYKGTSGGTAICFSACDDDQNSGDTMAFTGDTATGAMTYSFIQAMENECGLTYGRLLPSIRNKICEAHKRLYGPCAPPTSQGQYMDLLVCKAISLAKFKAIKTTVTTRYDFSNLVLFICLLRLRVCLYFVFIFIFSIRKTISRISYRERGEGSGAERPVRSCWYYNKISPGHLQQDYFRNPNRSSTTHSSRGASLQGCSQRPGNQSRSLPAHRTTTVASEEFSKPLDPTTPVFSQIDVEAMFKQFITTFSTPHSTSLSVTSGTSPCYFD</sequence>
<dbReference type="Pfam" id="PF00656">
    <property type="entry name" value="Peptidase_C14"/>
    <property type="match status" value="1"/>
</dbReference>
<evidence type="ECO:0000313" key="5">
    <source>
        <dbReference type="EMBL" id="THG20699.1"/>
    </source>
</evidence>
<dbReference type="AlphaFoldDB" id="A0A4S4EUT7"/>
<proteinExistence type="inferred from homology"/>
<dbReference type="STRING" id="542762.A0A4S4EUT7"/>